<dbReference type="InterPro" id="IPR036388">
    <property type="entry name" value="WH-like_DNA-bd_sf"/>
</dbReference>
<dbReference type="GO" id="GO:0003700">
    <property type="term" value="F:DNA-binding transcription factor activity"/>
    <property type="evidence" value="ECO:0007669"/>
    <property type="project" value="InterPro"/>
</dbReference>
<evidence type="ECO:0000313" key="5">
    <source>
        <dbReference type="EMBL" id="SHF67934.1"/>
    </source>
</evidence>
<dbReference type="STRING" id="1121391.SAMN02745206_02457"/>
<dbReference type="GO" id="GO:0006950">
    <property type="term" value="P:response to stress"/>
    <property type="evidence" value="ECO:0007669"/>
    <property type="project" value="TreeGrafter"/>
</dbReference>
<reference evidence="6" key="1">
    <citation type="submission" date="2016-11" db="EMBL/GenBank/DDBJ databases">
        <authorList>
            <person name="Varghese N."/>
            <person name="Submissions S."/>
        </authorList>
    </citation>
    <scope>NUCLEOTIDE SEQUENCE [LARGE SCALE GENOMIC DNA]</scope>
    <source>
        <strain evidence="6">DSM 9756</strain>
    </source>
</reference>
<dbReference type="Pfam" id="PF01047">
    <property type="entry name" value="MarR"/>
    <property type="match status" value="1"/>
</dbReference>
<dbReference type="InterPro" id="IPR011991">
    <property type="entry name" value="ArsR-like_HTH"/>
</dbReference>
<dbReference type="OrthoDB" id="512297at2"/>
<dbReference type="Proteomes" id="UP000184076">
    <property type="component" value="Unassembled WGS sequence"/>
</dbReference>
<sequence>MVQVDTPLEQARFIFTTGKLIRDRINRIVAARQAQGGALARFGDISVAQMHALFFIHNAGKMTIKELAETLSVSAPSASTMVDRLVEKGLVVREPDPEDRRRVHVRISPEAGRDMVHLEETILQAFVNLVEELGPETAREWCRILERVHSVLTDETKRLERLP</sequence>
<keyword evidence="2 5" id="KW-0238">DNA-binding</keyword>
<proteinExistence type="predicted"/>
<dbReference type="InterPro" id="IPR023187">
    <property type="entry name" value="Tscrpt_reg_MarR-type_CS"/>
</dbReference>
<evidence type="ECO:0000313" key="6">
    <source>
        <dbReference type="Proteomes" id="UP000184076"/>
    </source>
</evidence>
<evidence type="ECO:0000259" key="4">
    <source>
        <dbReference type="PROSITE" id="PS50995"/>
    </source>
</evidence>
<accession>A0A1M5DM25</accession>
<dbReference type="EMBL" id="FQVB01000024">
    <property type="protein sequence ID" value="SHF67934.1"/>
    <property type="molecule type" value="Genomic_DNA"/>
</dbReference>
<dbReference type="PANTHER" id="PTHR33164">
    <property type="entry name" value="TRANSCRIPTIONAL REGULATOR, MARR FAMILY"/>
    <property type="match status" value="1"/>
</dbReference>
<dbReference type="Gene3D" id="1.10.10.10">
    <property type="entry name" value="Winged helix-like DNA-binding domain superfamily/Winged helix DNA-binding domain"/>
    <property type="match status" value="1"/>
</dbReference>
<organism evidence="5 6">
    <name type="scientific">Desulfacinum infernum DSM 9756</name>
    <dbReference type="NCBI Taxonomy" id="1121391"/>
    <lineage>
        <taxon>Bacteria</taxon>
        <taxon>Pseudomonadati</taxon>
        <taxon>Thermodesulfobacteriota</taxon>
        <taxon>Syntrophobacteria</taxon>
        <taxon>Syntrophobacterales</taxon>
        <taxon>Syntrophobacteraceae</taxon>
        <taxon>Desulfacinum</taxon>
    </lineage>
</organism>
<dbReference type="PANTHER" id="PTHR33164:SF57">
    <property type="entry name" value="MARR-FAMILY TRANSCRIPTIONAL REGULATOR"/>
    <property type="match status" value="1"/>
</dbReference>
<dbReference type="InterPro" id="IPR036390">
    <property type="entry name" value="WH_DNA-bd_sf"/>
</dbReference>
<dbReference type="RefSeq" id="WP_073039892.1">
    <property type="nucleotide sequence ID" value="NZ_FQVB01000024.1"/>
</dbReference>
<protein>
    <submittedName>
        <fullName evidence="5">DNA-binding transcriptional regulator, MarR family</fullName>
    </submittedName>
</protein>
<dbReference type="PROSITE" id="PS01117">
    <property type="entry name" value="HTH_MARR_1"/>
    <property type="match status" value="1"/>
</dbReference>
<dbReference type="PROSITE" id="PS50995">
    <property type="entry name" value="HTH_MARR_2"/>
    <property type="match status" value="1"/>
</dbReference>
<dbReference type="InterPro" id="IPR039422">
    <property type="entry name" value="MarR/SlyA-like"/>
</dbReference>
<keyword evidence="3" id="KW-0804">Transcription</keyword>
<gene>
    <name evidence="5" type="ORF">SAMN02745206_02457</name>
</gene>
<dbReference type="CDD" id="cd00090">
    <property type="entry name" value="HTH_ARSR"/>
    <property type="match status" value="1"/>
</dbReference>
<dbReference type="SUPFAM" id="SSF46785">
    <property type="entry name" value="Winged helix' DNA-binding domain"/>
    <property type="match status" value="1"/>
</dbReference>
<keyword evidence="1" id="KW-0805">Transcription regulation</keyword>
<evidence type="ECO:0000256" key="3">
    <source>
        <dbReference type="ARBA" id="ARBA00023163"/>
    </source>
</evidence>
<evidence type="ECO:0000256" key="2">
    <source>
        <dbReference type="ARBA" id="ARBA00023125"/>
    </source>
</evidence>
<dbReference type="AlphaFoldDB" id="A0A1M5DM25"/>
<dbReference type="InterPro" id="IPR000835">
    <property type="entry name" value="HTH_MarR-typ"/>
</dbReference>
<evidence type="ECO:0000256" key="1">
    <source>
        <dbReference type="ARBA" id="ARBA00023015"/>
    </source>
</evidence>
<name>A0A1M5DM25_9BACT</name>
<dbReference type="SMART" id="SM00347">
    <property type="entry name" value="HTH_MARR"/>
    <property type="match status" value="1"/>
</dbReference>
<keyword evidence="6" id="KW-1185">Reference proteome</keyword>
<feature type="domain" description="HTH marR-type" evidence="4">
    <location>
        <begin position="1"/>
        <end position="150"/>
    </location>
</feature>
<dbReference type="GO" id="GO:0003677">
    <property type="term" value="F:DNA binding"/>
    <property type="evidence" value="ECO:0007669"/>
    <property type="project" value="UniProtKB-KW"/>
</dbReference>